<reference evidence="9 10" key="1">
    <citation type="journal article" date="2019" name="Nat. Microbiol.">
        <title>Mediterranean grassland soil C-N compound turnover is dependent on rainfall and depth, and is mediated by genomically divergent microorganisms.</title>
        <authorList>
            <person name="Diamond S."/>
            <person name="Andeer P.F."/>
            <person name="Li Z."/>
            <person name="Crits-Christoph A."/>
            <person name="Burstein D."/>
            <person name="Anantharaman K."/>
            <person name="Lane K.R."/>
            <person name="Thomas B.C."/>
            <person name="Pan C."/>
            <person name="Northen T.R."/>
            <person name="Banfield J.F."/>
        </authorList>
    </citation>
    <scope>NUCLEOTIDE SEQUENCE [LARGE SCALE GENOMIC DNA]</scope>
    <source>
        <strain evidence="9">NP_2</strain>
    </source>
</reference>
<dbReference type="InterPro" id="IPR000515">
    <property type="entry name" value="MetI-like"/>
</dbReference>
<organism evidence="9 10">
    <name type="scientific">Candidatus Segetimicrobium genomatis</name>
    <dbReference type="NCBI Taxonomy" id="2569760"/>
    <lineage>
        <taxon>Bacteria</taxon>
        <taxon>Bacillati</taxon>
        <taxon>Candidatus Sysuimicrobiota</taxon>
        <taxon>Candidatus Sysuimicrobiia</taxon>
        <taxon>Candidatus Sysuimicrobiales</taxon>
        <taxon>Candidatus Segetimicrobiaceae</taxon>
        <taxon>Candidatus Segetimicrobium</taxon>
    </lineage>
</organism>
<protein>
    <submittedName>
        <fullName evidence="9">Sugar ABC transporter permease</fullName>
    </submittedName>
</protein>
<evidence type="ECO:0000256" key="7">
    <source>
        <dbReference type="RuleBase" id="RU363032"/>
    </source>
</evidence>
<feature type="domain" description="ABC transmembrane type-1" evidence="8">
    <location>
        <begin position="89"/>
        <end position="303"/>
    </location>
</feature>
<feature type="transmembrane region" description="Helical" evidence="7">
    <location>
        <begin position="285"/>
        <end position="304"/>
    </location>
</feature>
<keyword evidence="3" id="KW-1003">Cell membrane</keyword>
<evidence type="ECO:0000256" key="1">
    <source>
        <dbReference type="ARBA" id="ARBA00004651"/>
    </source>
</evidence>
<comment type="caution">
    <text evidence="9">The sequence shown here is derived from an EMBL/GenBank/DDBJ whole genome shotgun (WGS) entry which is preliminary data.</text>
</comment>
<name>A0A537LPB8_9BACT</name>
<keyword evidence="5 7" id="KW-1133">Transmembrane helix</keyword>
<sequence length="314" mass="34396">MARASSRQRLGPLILGRATARPRGRLQWYAYLSILPALCFVALFAVYPVAFSVRLATHRYVLTDPLNHPFEGLRNVAEVLGSYYFRRAGLTTLTFTASVVASVLAFGVTVSHYLNRPGRLAGFLRVAILLPWAIPVVMAGIIWKWIFNGNYGVLNALLVSLGLIPSYVSWFGNPILAPLTLVIAHVWKWGPLAAIMCLATLQAVPRDLYESAHIDGGSGWAAFRYITLPFLRPTLLILLILETVGGFVTFDLVYVMTGGGPGDATSLLSWFAYAEIFRFLDLGKGAALAFIIAAVTLGLSLVYVRLLRSEALYS</sequence>
<dbReference type="AlphaFoldDB" id="A0A537LPB8"/>
<evidence type="ECO:0000313" key="9">
    <source>
        <dbReference type="EMBL" id="TMJ09858.1"/>
    </source>
</evidence>
<dbReference type="EMBL" id="VBAJ01000034">
    <property type="protein sequence ID" value="TMJ09858.1"/>
    <property type="molecule type" value="Genomic_DNA"/>
</dbReference>
<dbReference type="Pfam" id="PF00528">
    <property type="entry name" value="BPD_transp_1"/>
    <property type="match status" value="1"/>
</dbReference>
<gene>
    <name evidence="9" type="ORF">E6G99_02035</name>
</gene>
<evidence type="ECO:0000313" key="10">
    <source>
        <dbReference type="Proteomes" id="UP000318661"/>
    </source>
</evidence>
<accession>A0A537LPB8</accession>
<dbReference type="GO" id="GO:0055085">
    <property type="term" value="P:transmembrane transport"/>
    <property type="evidence" value="ECO:0007669"/>
    <property type="project" value="InterPro"/>
</dbReference>
<keyword evidence="4 7" id="KW-0812">Transmembrane</keyword>
<dbReference type="PANTHER" id="PTHR43005">
    <property type="entry name" value="BLR7065 PROTEIN"/>
    <property type="match status" value="1"/>
</dbReference>
<dbReference type="GO" id="GO:0005886">
    <property type="term" value="C:plasma membrane"/>
    <property type="evidence" value="ECO:0007669"/>
    <property type="project" value="UniProtKB-SubCell"/>
</dbReference>
<evidence type="ECO:0000256" key="4">
    <source>
        <dbReference type="ARBA" id="ARBA00022692"/>
    </source>
</evidence>
<dbReference type="SUPFAM" id="SSF161098">
    <property type="entry name" value="MetI-like"/>
    <property type="match status" value="1"/>
</dbReference>
<dbReference type="Proteomes" id="UP000318661">
    <property type="component" value="Unassembled WGS sequence"/>
</dbReference>
<dbReference type="PROSITE" id="PS50928">
    <property type="entry name" value="ABC_TM1"/>
    <property type="match status" value="1"/>
</dbReference>
<comment type="similarity">
    <text evidence="7">Belongs to the binding-protein-dependent transport system permease family.</text>
</comment>
<feature type="transmembrane region" description="Helical" evidence="7">
    <location>
        <begin position="93"/>
        <end position="114"/>
    </location>
</feature>
<keyword evidence="6 7" id="KW-0472">Membrane</keyword>
<feature type="transmembrane region" description="Helical" evidence="7">
    <location>
        <begin position="126"/>
        <end position="146"/>
    </location>
</feature>
<evidence type="ECO:0000256" key="5">
    <source>
        <dbReference type="ARBA" id="ARBA00022989"/>
    </source>
</evidence>
<proteinExistence type="inferred from homology"/>
<keyword evidence="2 7" id="KW-0813">Transport</keyword>
<evidence type="ECO:0000256" key="6">
    <source>
        <dbReference type="ARBA" id="ARBA00023136"/>
    </source>
</evidence>
<evidence type="ECO:0000256" key="3">
    <source>
        <dbReference type="ARBA" id="ARBA00022475"/>
    </source>
</evidence>
<feature type="transmembrane region" description="Helical" evidence="7">
    <location>
        <begin position="28"/>
        <end position="50"/>
    </location>
</feature>
<dbReference type="InterPro" id="IPR035906">
    <property type="entry name" value="MetI-like_sf"/>
</dbReference>
<evidence type="ECO:0000259" key="8">
    <source>
        <dbReference type="PROSITE" id="PS50928"/>
    </source>
</evidence>
<comment type="subcellular location">
    <subcellularLocation>
        <location evidence="1 7">Cell membrane</location>
        <topology evidence="1 7">Multi-pass membrane protein</topology>
    </subcellularLocation>
</comment>
<evidence type="ECO:0000256" key="2">
    <source>
        <dbReference type="ARBA" id="ARBA00022448"/>
    </source>
</evidence>
<dbReference type="CDD" id="cd06261">
    <property type="entry name" value="TM_PBP2"/>
    <property type="match status" value="1"/>
</dbReference>
<dbReference type="Gene3D" id="1.10.3720.10">
    <property type="entry name" value="MetI-like"/>
    <property type="match status" value="1"/>
</dbReference>
<dbReference type="PANTHER" id="PTHR43005:SF1">
    <property type="entry name" value="SPERMIDINE_PUTRESCINE TRANSPORT SYSTEM PERMEASE PROTEIN"/>
    <property type="match status" value="1"/>
</dbReference>